<dbReference type="GO" id="GO:0008270">
    <property type="term" value="F:zinc ion binding"/>
    <property type="evidence" value="ECO:0007669"/>
    <property type="project" value="UniProtKB-KW"/>
</dbReference>
<dbReference type="PANTHER" id="PTHR13518">
    <property type="entry name" value="PUTATIVE TREBLE-CLEF ZINC-FINGER C2ORF42 FAMILY MEMBER"/>
    <property type="match status" value="1"/>
</dbReference>
<dbReference type="EnsemblMetazoa" id="AMAM002966-RA">
    <property type="protein sequence ID" value="AMAM002966-PA"/>
    <property type="gene ID" value="AMAM002966"/>
</dbReference>
<dbReference type="InterPro" id="IPR029269">
    <property type="entry name" value="Zf-tcix"/>
</dbReference>
<dbReference type="Proteomes" id="UP000075901">
    <property type="component" value="Unassembled WGS sequence"/>
</dbReference>
<evidence type="ECO:0000256" key="2">
    <source>
        <dbReference type="SAM" id="MobiDB-lite"/>
    </source>
</evidence>
<keyword evidence="1" id="KW-0863">Zinc-finger</keyword>
<reference evidence="5" key="1">
    <citation type="submission" date="2013-09" db="EMBL/GenBank/DDBJ databases">
        <title>The Genome Sequence of Anopheles maculatus species B.</title>
        <authorList>
            <consortium name="The Broad Institute Genomics Platform"/>
            <person name="Neafsey D.E."/>
            <person name="Besansky N."/>
            <person name="Howell P."/>
            <person name="Walton C."/>
            <person name="Young S.K."/>
            <person name="Zeng Q."/>
            <person name="Gargeya S."/>
            <person name="Fitzgerald M."/>
            <person name="Haas B."/>
            <person name="Abouelleil A."/>
            <person name="Allen A.W."/>
            <person name="Alvarado L."/>
            <person name="Arachchi H.M."/>
            <person name="Berlin A.M."/>
            <person name="Chapman S.B."/>
            <person name="Gainer-Dewar J."/>
            <person name="Goldberg J."/>
            <person name="Griggs A."/>
            <person name="Gujja S."/>
            <person name="Hansen M."/>
            <person name="Howarth C."/>
            <person name="Imamovic A."/>
            <person name="Ireland A."/>
            <person name="Larimer J."/>
            <person name="McCowan C."/>
            <person name="Murphy C."/>
            <person name="Pearson M."/>
            <person name="Poon T.W."/>
            <person name="Priest M."/>
            <person name="Roberts A."/>
            <person name="Saif S."/>
            <person name="Shea T."/>
            <person name="Sisk P."/>
            <person name="Sykes S."/>
            <person name="Wortman J."/>
            <person name="Nusbaum C."/>
            <person name="Birren B."/>
        </authorList>
    </citation>
    <scope>NUCLEOTIDE SEQUENCE [LARGE SCALE GENOMIC DNA]</scope>
    <source>
        <strain evidence="5">maculatus3</strain>
    </source>
</reference>
<keyword evidence="1" id="KW-0479">Metal-binding</keyword>
<dbReference type="GO" id="GO:0005634">
    <property type="term" value="C:nucleus"/>
    <property type="evidence" value="ECO:0007669"/>
    <property type="project" value="TreeGrafter"/>
</dbReference>
<accession>A0A182SAL7</accession>
<dbReference type="InterPro" id="IPR007527">
    <property type="entry name" value="Znf_SWIM"/>
</dbReference>
<dbReference type="InterPro" id="IPR026049">
    <property type="entry name" value="C2orf42"/>
</dbReference>
<keyword evidence="1" id="KW-0862">Zinc</keyword>
<dbReference type="AlphaFoldDB" id="A0A182SAL7"/>
<organism evidence="4 5">
    <name type="scientific">Anopheles maculatus</name>
    <dbReference type="NCBI Taxonomy" id="74869"/>
    <lineage>
        <taxon>Eukaryota</taxon>
        <taxon>Metazoa</taxon>
        <taxon>Ecdysozoa</taxon>
        <taxon>Arthropoda</taxon>
        <taxon>Hexapoda</taxon>
        <taxon>Insecta</taxon>
        <taxon>Pterygota</taxon>
        <taxon>Neoptera</taxon>
        <taxon>Endopterygota</taxon>
        <taxon>Diptera</taxon>
        <taxon>Nematocera</taxon>
        <taxon>Culicoidea</taxon>
        <taxon>Culicidae</taxon>
        <taxon>Anophelinae</taxon>
        <taxon>Anopheles</taxon>
        <taxon>Anopheles maculatus group</taxon>
    </lineage>
</organism>
<feature type="domain" description="SWIM-type" evidence="3">
    <location>
        <begin position="169"/>
        <end position="210"/>
    </location>
</feature>
<evidence type="ECO:0000313" key="5">
    <source>
        <dbReference type="Proteomes" id="UP000075901"/>
    </source>
</evidence>
<dbReference type="Pfam" id="PF14952">
    <property type="entry name" value="zf-tcix"/>
    <property type="match status" value="1"/>
</dbReference>
<reference evidence="4" key="2">
    <citation type="submission" date="2020-05" db="UniProtKB">
        <authorList>
            <consortium name="EnsemblMetazoa"/>
        </authorList>
    </citation>
    <scope>IDENTIFICATION</scope>
    <source>
        <strain evidence="4">maculatus3</strain>
    </source>
</reference>
<protein>
    <recommendedName>
        <fullName evidence="3">SWIM-type domain-containing protein</fullName>
    </recommendedName>
</protein>
<sequence>MRGICKCPHCGTFNGNRALKCKNSLCQQKLKENPRSAIGSSSTSGTIAVQLIQSDGDTNGRLYSVYHRNGLRTIFHSTVGTDGTIGTLTTIYGKDIGDEESIKQTISCCKTTAEAVPLLKETVNSLAVSEEEKLSLWEKRSHPGGPLVQRVSNDVFIVGHWQAAYGLVYVVALKKSQKYTHFQCECQSVGLQKSSPFVCWHVRAVAAGLLSAPIKYGGDRWRTLLQQFVGQQPPVTELDASVHDESSVLSYEYLLATDGDDDRYISVPSEHVEMQSMLNSTMMELFSDQQINDMQIYETTSSFSPTTCIPDMFAGGDESLHLMDCQIELMDELDPTDRIDFCPSFIECEDSLPVPETEDSHPVPDEKVVRITAKKGALKRGSRMAREKLVRGSYSVRKLMKALESNGIIFNRLHHSKGGANVLSPLPPYEATQCNLSFTCWLESVIEQLNSVIDYNTDGKPAVQTFRIHEDFFRCLRARFSVGHRLRQPEPGPVMETDRSSQMYKFTHHKSLLHVFRTDKIELCFEKRFTRGPGDDRYVPFAENDEIVDVQSPERENSLRPNCYSTYIKLGRYKHEPDPQRVYHFSLEWIGGVLPRSGFGELRISFEYGHRMNRQYTEPPTAVTPARCTESNNIQRE</sequence>
<dbReference type="PROSITE" id="PS50966">
    <property type="entry name" value="ZF_SWIM"/>
    <property type="match status" value="1"/>
</dbReference>
<dbReference type="PANTHER" id="PTHR13518:SF1">
    <property type="entry name" value="C2ORF42 HOMOLOG"/>
    <property type="match status" value="1"/>
</dbReference>
<evidence type="ECO:0000259" key="3">
    <source>
        <dbReference type="PROSITE" id="PS50966"/>
    </source>
</evidence>
<name>A0A182SAL7_9DIPT</name>
<dbReference type="VEuPathDB" id="VectorBase:AMAM002966"/>
<evidence type="ECO:0000256" key="1">
    <source>
        <dbReference type="PROSITE-ProRule" id="PRU00325"/>
    </source>
</evidence>
<proteinExistence type="predicted"/>
<feature type="region of interest" description="Disordered" evidence="2">
    <location>
        <begin position="617"/>
        <end position="637"/>
    </location>
</feature>
<evidence type="ECO:0000313" key="4">
    <source>
        <dbReference type="EnsemblMetazoa" id="AMAM002966-PA"/>
    </source>
</evidence>
<keyword evidence="5" id="KW-1185">Reference proteome</keyword>